<sequence length="912" mass="101409">MSSDPRFARLHTDPRFVRPKAAKNKIVVDKRFESIFNDDEDGSKQRRKVDKYGRKVEKDNKSQELKRYYRIEDEQERGDKKATAKEEVEDEQDDESESDKEEEASGEATSFVDLARGQVLMESSDEEGGKHDQDDEESEKESESEVGSSGDEGSVTLGGITKSGLRRRPRSPSIDLSETEYAVAGSDDEGEFEEGEDGDDEDDPEPTKRLAVVNMDWDNLRAVDLYRVLASPLSATAASIAETSKSSTSNSRAHVGAAKKFDERGQEVEGFKPSSRLAIAPGRLLHLRIYPSQFGRARMEREAREGPPTEVFKAAQAAASDDGKGDGDVLVLGRQKNEGKAKAKKSKKRRGADSDDDSEDDEEITEQDVVRDQVENGEEDYDHEALRKYQLERLRYYYAIATFDSPASAAHVHDQILGTEFEHTANFFDLQYVPDETSFEDDPIHDEATEASIAAEGTSYTGIDFVTDVSVFSVRNMLVCRASKLTACSPSARFLQALRHSKVKLTWDADDPHRKTKIQSYLAAAMDPKGKGKGLANDEDLRAYLASSSEDDGEGEEVEEVDDFFEADGDDKKQGKDKRSKLRSLFGLDGQIEEQTWDGGRGTGKKGADGEMQITFASALSTKRGKKGQDDSDDEADGRPNETAIETYKRKERERRERKRLERKAKRDGITLPAEGEEGPEFGGKDVGPGGFDDDFFADGGKDPFAAYDEGMESGDEIGQPKNAKGKGKDKANGKMSKREKREAKEREEAEAKKSQASLELLVASDNDEDGAKHFDMRNIIKVEKSSGKRNRHKKKGKKGAAEEPQVEDSFKIDLKDDRFKSLHEDHEFAIDPTNPRFQKTRNMDALLTEGRKRRSNKLDARAPVGAPPSEPTKQANKQSKESDNLQQLVESVKRKAGDAGGRGKRTKTDST</sequence>
<feature type="compositionally biased region" description="Basic and acidic residues" evidence="5">
    <location>
        <begin position="740"/>
        <end position="754"/>
    </location>
</feature>
<evidence type="ECO:0000259" key="6">
    <source>
        <dbReference type="Pfam" id="PF08159"/>
    </source>
</evidence>
<feature type="compositionally biased region" description="Low complexity" evidence="5">
    <location>
        <begin position="145"/>
        <end position="154"/>
    </location>
</feature>
<dbReference type="Pfam" id="PF08159">
    <property type="entry name" value="NUC153"/>
    <property type="match status" value="1"/>
</dbReference>
<feature type="compositionally biased region" description="Basic residues" evidence="5">
    <location>
        <begin position="656"/>
        <end position="666"/>
    </location>
</feature>
<dbReference type="InterPro" id="IPR056750">
    <property type="entry name" value="RRM_ESF1"/>
</dbReference>
<keyword evidence="3" id="KW-0175">Coiled coil</keyword>
<dbReference type="STRING" id="269621.A0A238FK66"/>
<name>A0A238FK66_9BASI</name>
<feature type="compositionally biased region" description="Acidic residues" evidence="5">
    <location>
        <begin position="549"/>
        <end position="569"/>
    </location>
</feature>
<evidence type="ECO:0000256" key="1">
    <source>
        <dbReference type="ARBA" id="ARBA00004604"/>
    </source>
</evidence>
<evidence type="ECO:0000313" key="9">
    <source>
        <dbReference type="Proteomes" id="UP000198372"/>
    </source>
</evidence>
<keyword evidence="4" id="KW-0539">Nucleus</keyword>
<feature type="compositionally biased region" description="Basic and acidic residues" evidence="5">
    <location>
        <begin position="50"/>
        <end position="86"/>
    </location>
</feature>
<keyword evidence="9" id="KW-1185">Reference proteome</keyword>
<feature type="region of interest" description="Disordered" evidence="5">
    <location>
        <begin position="34"/>
        <end position="207"/>
    </location>
</feature>
<dbReference type="GO" id="GO:0005730">
    <property type="term" value="C:nucleolus"/>
    <property type="evidence" value="ECO:0007669"/>
    <property type="project" value="UniProtKB-SubCell"/>
</dbReference>
<organism evidence="8 9">
    <name type="scientific">Microbotryum intermedium</name>
    <dbReference type="NCBI Taxonomy" id="269621"/>
    <lineage>
        <taxon>Eukaryota</taxon>
        <taxon>Fungi</taxon>
        <taxon>Dikarya</taxon>
        <taxon>Basidiomycota</taxon>
        <taxon>Pucciniomycotina</taxon>
        <taxon>Microbotryomycetes</taxon>
        <taxon>Microbotryales</taxon>
        <taxon>Microbotryaceae</taxon>
        <taxon>Microbotryum</taxon>
    </lineage>
</organism>
<feature type="compositionally biased region" description="Acidic residues" evidence="5">
    <location>
        <begin position="134"/>
        <end position="144"/>
    </location>
</feature>
<gene>
    <name evidence="8" type="ORF">BQ2448_3146</name>
</gene>
<accession>A0A238FK66</accession>
<dbReference type="Pfam" id="PF25121">
    <property type="entry name" value="RRM_ESF1"/>
    <property type="match status" value="3"/>
</dbReference>
<evidence type="ECO:0000256" key="2">
    <source>
        <dbReference type="ARBA" id="ARBA00009087"/>
    </source>
</evidence>
<evidence type="ECO:0000259" key="7">
    <source>
        <dbReference type="Pfam" id="PF25121"/>
    </source>
</evidence>
<dbReference type="EMBL" id="FMSP01000007">
    <property type="protein sequence ID" value="SCV71558.1"/>
    <property type="molecule type" value="Genomic_DNA"/>
</dbReference>
<feature type="compositionally biased region" description="Basic and acidic residues" evidence="5">
    <location>
        <begin position="770"/>
        <end position="787"/>
    </location>
</feature>
<dbReference type="Proteomes" id="UP000198372">
    <property type="component" value="Unassembled WGS sequence"/>
</dbReference>
<feature type="region of interest" description="Disordered" evidence="5">
    <location>
        <begin position="315"/>
        <end position="383"/>
    </location>
</feature>
<dbReference type="InterPro" id="IPR039754">
    <property type="entry name" value="Esf1"/>
</dbReference>
<feature type="compositionally biased region" description="Polar residues" evidence="5">
    <location>
        <begin position="241"/>
        <end position="252"/>
    </location>
</feature>
<dbReference type="InterPro" id="IPR012580">
    <property type="entry name" value="NUC153"/>
</dbReference>
<dbReference type="GO" id="GO:0006364">
    <property type="term" value="P:rRNA processing"/>
    <property type="evidence" value="ECO:0007669"/>
    <property type="project" value="InterPro"/>
</dbReference>
<feature type="region of interest" description="Disordered" evidence="5">
    <location>
        <begin position="241"/>
        <end position="261"/>
    </location>
</feature>
<evidence type="ECO:0000256" key="4">
    <source>
        <dbReference type="ARBA" id="ARBA00023242"/>
    </source>
</evidence>
<evidence type="ECO:0000313" key="8">
    <source>
        <dbReference type="EMBL" id="SCV71558.1"/>
    </source>
</evidence>
<evidence type="ECO:0000256" key="3">
    <source>
        <dbReference type="ARBA" id="ARBA00023054"/>
    </source>
</evidence>
<feature type="compositionally biased region" description="Acidic residues" evidence="5">
    <location>
        <begin position="186"/>
        <end position="204"/>
    </location>
</feature>
<feature type="domain" description="ESF1 RRM" evidence="7">
    <location>
        <begin position="354"/>
        <end position="448"/>
    </location>
</feature>
<feature type="region of interest" description="Disordered" evidence="5">
    <location>
        <begin position="826"/>
        <end position="912"/>
    </location>
</feature>
<feature type="compositionally biased region" description="Acidic residues" evidence="5">
    <location>
        <begin position="354"/>
        <end position="366"/>
    </location>
</feature>
<comment type="similarity">
    <text evidence="2">Belongs to the ESF1 family.</text>
</comment>
<feature type="domain" description="ESF1 RRM" evidence="7">
    <location>
        <begin position="280"/>
        <end position="334"/>
    </location>
</feature>
<feature type="domain" description="NUC153" evidence="6">
    <location>
        <begin position="817"/>
        <end position="844"/>
    </location>
</feature>
<feature type="compositionally biased region" description="Basic residues" evidence="5">
    <location>
        <begin position="788"/>
        <end position="799"/>
    </location>
</feature>
<evidence type="ECO:0000256" key="5">
    <source>
        <dbReference type="SAM" id="MobiDB-lite"/>
    </source>
</evidence>
<feature type="region of interest" description="Disordered" evidence="5">
    <location>
        <begin position="547"/>
        <end position="813"/>
    </location>
</feature>
<dbReference type="OrthoDB" id="431825at2759"/>
<dbReference type="PANTHER" id="PTHR12202:SF0">
    <property type="entry name" value="ESF1 HOMOLOG"/>
    <property type="match status" value="1"/>
</dbReference>
<dbReference type="PANTHER" id="PTHR12202">
    <property type="entry name" value="ESF1 HOMOLOG"/>
    <property type="match status" value="1"/>
</dbReference>
<dbReference type="GO" id="GO:0003723">
    <property type="term" value="F:RNA binding"/>
    <property type="evidence" value="ECO:0007669"/>
    <property type="project" value="TreeGrafter"/>
</dbReference>
<feature type="compositionally biased region" description="Gly residues" evidence="5">
    <location>
        <begin position="681"/>
        <end position="691"/>
    </location>
</feature>
<proteinExistence type="inferred from homology"/>
<feature type="compositionally biased region" description="Acidic residues" evidence="5">
    <location>
        <begin position="87"/>
        <end position="105"/>
    </location>
</feature>
<dbReference type="AlphaFoldDB" id="A0A238FK66"/>
<protein>
    <submittedName>
        <fullName evidence="8">BQ2448_3146 protein</fullName>
    </submittedName>
</protein>
<feature type="domain" description="ESF1 RRM" evidence="7">
    <location>
        <begin position="207"/>
        <end position="236"/>
    </location>
</feature>
<comment type="subcellular location">
    <subcellularLocation>
        <location evidence="1">Nucleus</location>
        <location evidence="1">Nucleolus</location>
    </subcellularLocation>
</comment>
<reference evidence="9" key="1">
    <citation type="submission" date="2016-09" db="EMBL/GenBank/DDBJ databases">
        <authorList>
            <person name="Jeantristanb JTB J.-T."/>
            <person name="Ricardo R."/>
        </authorList>
    </citation>
    <scope>NUCLEOTIDE SEQUENCE [LARGE SCALE GENOMIC DNA]</scope>
</reference>